<accession>A0A8S5MII9</accession>
<proteinExistence type="predicted"/>
<protein>
    <submittedName>
        <fullName evidence="2">Uncharacterized protein</fullName>
    </submittedName>
</protein>
<organism evidence="2">
    <name type="scientific">Siphoviridae sp. ctAvK3</name>
    <dbReference type="NCBI Taxonomy" id="2826184"/>
    <lineage>
        <taxon>Viruses</taxon>
        <taxon>Duplodnaviria</taxon>
        <taxon>Heunggongvirae</taxon>
        <taxon>Uroviricota</taxon>
        <taxon>Caudoviricetes</taxon>
    </lineage>
</organism>
<sequence>MMVKTFEFTLLNGKKLTVNMNSRAPYSSQRAIAFAMADNVMQDNGFFDPSQEKPTYLVGLFMFYADKQLPDMPYDQLMEFERNNHVLEQLSEFIEDDDLFNIAKWSMDLIYHRQKTLGKNSFDRAVEQLTAALKETLPQLLKAQENSVEQAAPEEQEQADADVQVVQ</sequence>
<evidence type="ECO:0000256" key="1">
    <source>
        <dbReference type="SAM" id="MobiDB-lite"/>
    </source>
</evidence>
<name>A0A8S5MII9_9CAUD</name>
<dbReference type="EMBL" id="BK014910">
    <property type="protein sequence ID" value="DAD82008.1"/>
    <property type="molecule type" value="Genomic_DNA"/>
</dbReference>
<reference evidence="2" key="1">
    <citation type="journal article" date="2021" name="Proc. Natl. Acad. Sci. U.S.A.">
        <title>A Catalog of Tens of Thousands of Viruses from Human Metagenomes Reveals Hidden Associations with Chronic Diseases.</title>
        <authorList>
            <person name="Tisza M.J."/>
            <person name="Buck C.B."/>
        </authorList>
    </citation>
    <scope>NUCLEOTIDE SEQUENCE</scope>
    <source>
        <strain evidence="2">CtAvK3</strain>
    </source>
</reference>
<evidence type="ECO:0000313" key="2">
    <source>
        <dbReference type="EMBL" id="DAD82008.1"/>
    </source>
</evidence>
<feature type="region of interest" description="Disordered" evidence="1">
    <location>
        <begin position="145"/>
        <end position="167"/>
    </location>
</feature>